<dbReference type="AlphaFoldDB" id="A0AAP0S9V0"/>
<dbReference type="InterPro" id="IPR036163">
    <property type="entry name" value="HMA_dom_sf"/>
</dbReference>
<keyword evidence="3" id="KW-0449">Lipoprotein</keyword>
<feature type="compositionally biased region" description="Basic and acidic residues" evidence="5">
    <location>
        <begin position="97"/>
        <end position="113"/>
    </location>
</feature>
<protein>
    <recommendedName>
        <fullName evidence="6">HMA domain-containing protein</fullName>
    </recommendedName>
</protein>
<feature type="compositionally biased region" description="Gly residues" evidence="5">
    <location>
        <begin position="229"/>
        <end position="280"/>
    </location>
</feature>
<dbReference type="PROSITE" id="PS50846">
    <property type="entry name" value="HMA_2"/>
    <property type="match status" value="1"/>
</dbReference>
<keyword evidence="8" id="KW-1185">Reference proteome</keyword>
<gene>
    <name evidence="7" type="ORF">L1049_020425</name>
</gene>
<feature type="compositionally biased region" description="Acidic residues" evidence="5">
    <location>
        <begin position="160"/>
        <end position="173"/>
    </location>
</feature>
<keyword evidence="1" id="KW-0488">Methylation</keyword>
<comment type="caution">
    <text evidence="7">The sequence shown here is derived from an EMBL/GenBank/DDBJ whole genome shotgun (WGS) entry which is preliminary data.</text>
</comment>
<keyword evidence="3" id="KW-0636">Prenylation</keyword>
<dbReference type="EMBL" id="JBBPBK010000001">
    <property type="protein sequence ID" value="KAK9292453.1"/>
    <property type="molecule type" value="Genomic_DNA"/>
</dbReference>
<comment type="similarity">
    <text evidence="4">Belongs to the HIPP family.</text>
</comment>
<dbReference type="SUPFAM" id="SSF55008">
    <property type="entry name" value="HMA, heavy metal-associated domain"/>
    <property type="match status" value="1"/>
</dbReference>
<proteinExistence type="inferred from homology"/>
<dbReference type="InterPro" id="IPR006121">
    <property type="entry name" value="HMA_dom"/>
</dbReference>
<feature type="domain" description="HMA" evidence="6">
    <location>
        <begin position="9"/>
        <end position="72"/>
    </location>
</feature>
<evidence type="ECO:0000256" key="4">
    <source>
        <dbReference type="ARBA" id="ARBA00024045"/>
    </source>
</evidence>
<evidence type="ECO:0000313" key="7">
    <source>
        <dbReference type="EMBL" id="KAK9292453.1"/>
    </source>
</evidence>
<dbReference type="Gene3D" id="3.30.70.100">
    <property type="match status" value="1"/>
</dbReference>
<evidence type="ECO:0000256" key="1">
    <source>
        <dbReference type="ARBA" id="ARBA00022481"/>
    </source>
</evidence>
<dbReference type="PANTHER" id="PTHR45868">
    <property type="entry name" value="HEAVY METAL-ASSOCIATED ISOPRENYLATED PLANT PROTEIN 33-RELATED"/>
    <property type="match status" value="1"/>
</dbReference>
<dbReference type="GO" id="GO:0046872">
    <property type="term" value="F:metal ion binding"/>
    <property type="evidence" value="ECO:0007669"/>
    <property type="project" value="UniProtKB-KW"/>
</dbReference>
<dbReference type="Pfam" id="PF00403">
    <property type="entry name" value="HMA"/>
    <property type="match status" value="1"/>
</dbReference>
<keyword evidence="2" id="KW-0479">Metal-binding</keyword>
<evidence type="ECO:0000256" key="2">
    <source>
        <dbReference type="ARBA" id="ARBA00022723"/>
    </source>
</evidence>
<feature type="region of interest" description="Disordered" evidence="5">
    <location>
        <begin position="160"/>
        <end position="291"/>
    </location>
</feature>
<reference evidence="7 8" key="1">
    <citation type="journal article" date="2024" name="Plant J.">
        <title>Genome sequences and population genomics reveal climatic adaptation and genomic divergence between two closely related sweetgum species.</title>
        <authorList>
            <person name="Xu W.Q."/>
            <person name="Ren C.Q."/>
            <person name="Zhang X.Y."/>
            <person name="Comes H.P."/>
            <person name="Liu X.H."/>
            <person name="Li Y.G."/>
            <person name="Kettle C.J."/>
            <person name="Jalonen R."/>
            <person name="Gaisberger H."/>
            <person name="Ma Y.Z."/>
            <person name="Qiu Y.X."/>
        </authorList>
    </citation>
    <scope>NUCLEOTIDE SEQUENCE [LARGE SCALE GENOMIC DNA]</scope>
    <source>
        <strain evidence="7">Hangzhou</strain>
    </source>
</reference>
<evidence type="ECO:0000313" key="8">
    <source>
        <dbReference type="Proteomes" id="UP001415857"/>
    </source>
</evidence>
<feature type="compositionally biased region" description="Gly residues" evidence="5">
    <location>
        <begin position="187"/>
        <end position="201"/>
    </location>
</feature>
<evidence type="ECO:0000259" key="6">
    <source>
        <dbReference type="PROSITE" id="PS50846"/>
    </source>
</evidence>
<evidence type="ECO:0000256" key="5">
    <source>
        <dbReference type="SAM" id="MobiDB-lite"/>
    </source>
</evidence>
<organism evidence="7 8">
    <name type="scientific">Liquidambar formosana</name>
    <name type="common">Formosan gum</name>
    <dbReference type="NCBI Taxonomy" id="63359"/>
    <lineage>
        <taxon>Eukaryota</taxon>
        <taxon>Viridiplantae</taxon>
        <taxon>Streptophyta</taxon>
        <taxon>Embryophyta</taxon>
        <taxon>Tracheophyta</taxon>
        <taxon>Spermatophyta</taxon>
        <taxon>Magnoliopsida</taxon>
        <taxon>eudicotyledons</taxon>
        <taxon>Gunneridae</taxon>
        <taxon>Pentapetalae</taxon>
        <taxon>Saxifragales</taxon>
        <taxon>Altingiaceae</taxon>
        <taxon>Liquidambar</taxon>
    </lineage>
</organism>
<sequence length="420" mass="44541">MSKQDVMKIQTCMLRVSIHCDGCKKKVKKLLQKIEGVYETLIDAEQGKVIVSGNVDPAILIRKLVKSGKHAELWGPQKNNFNHLNNQFMNMQIDNGKGGKDKKSQKGGGKDQQKGGQAQQKLQQQQQMKGAKDQKSVKFHLPEDDYDDDASDFDEFDEFDDIEGFDDDFDDDGLGGGHHLPSKMGPGPNGQKGGGGGGNTKKGGAIDVPVQVKGMGGNNDGKNSKGGKKGGGGGGGGGNQNQGGGAAKNGGKSGGGQNKGGNNGSMGSGGGNNNGNGSKKGGGKNDGVYEMSNMKNGFHEIDVMNHGKGNDRNVGQMMGQMSSYPMSQMGNIPAVQGLPAPAAMNGGYYQGMGQGHHQYNQQYMAMMMNQQRPNGNDMYNPMMYSRPYPAVNYGPLPMPPPADPFTHMFSDENTSSCSVM</sequence>
<name>A0AAP0S9V0_LIQFO</name>
<dbReference type="PANTHER" id="PTHR45868:SF83">
    <property type="entry name" value="HEAVY METAL-ASSOCIATED ISOPRENYLATED PLANT PROTEIN 33"/>
    <property type="match status" value="1"/>
</dbReference>
<evidence type="ECO:0000256" key="3">
    <source>
        <dbReference type="ARBA" id="ARBA00023289"/>
    </source>
</evidence>
<feature type="region of interest" description="Disordered" evidence="5">
    <location>
        <begin position="91"/>
        <end position="136"/>
    </location>
</feature>
<dbReference type="CDD" id="cd00371">
    <property type="entry name" value="HMA"/>
    <property type="match status" value="1"/>
</dbReference>
<dbReference type="Proteomes" id="UP001415857">
    <property type="component" value="Unassembled WGS sequence"/>
</dbReference>
<feature type="compositionally biased region" description="Low complexity" evidence="5">
    <location>
        <begin position="114"/>
        <end position="129"/>
    </location>
</feature>
<accession>A0AAP0S9V0</accession>